<dbReference type="AlphaFoldDB" id="X1IJ50"/>
<proteinExistence type="predicted"/>
<evidence type="ECO:0000313" key="1">
    <source>
        <dbReference type="EMBL" id="GAH69285.1"/>
    </source>
</evidence>
<sequence>MGLISVLKEEGRQEGIVKNAQEDVIDIIETRFGVVPGSVVEIIKGIDDPSLLKIVLKQVVIVGSLEEVKQVLEKVMS</sequence>
<organism evidence="1">
    <name type="scientific">marine sediment metagenome</name>
    <dbReference type="NCBI Taxonomy" id="412755"/>
    <lineage>
        <taxon>unclassified sequences</taxon>
        <taxon>metagenomes</taxon>
        <taxon>ecological metagenomes</taxon>
    </lineage>
</organism>
<comment type="caution">
    <text evidence="1">The sequence shown here is derived from an EMBL/GenBank/DDBJ whole genome shotgun (WGS) entry which is preliminary data.</text>
</comment>
<accession>X1IJ50</accession>
<dbReference type="EMBL" id="BARU01034933">
    <property type="protein sequence ID" value="GAH69285.1"/>
    <property type="molecule type" value="Genomic_DNA"/>
</dbReference>
<gene>
    <name evidence="1" type="ORF">S03H2_54760</name>
</gene>
<protein>
    <submittedName>
        <fullName evidence="1">Uncharacterized protein</fullName>
    </submittedName>
</protein>
<name>X1IJ50_9ZZZZ</name>
<reference evidence="1" key="1">
    <citation type="journal article" date="2014" name="Front. Microbiol.">
        <title>High frequency of phylogenetically diverse reductive dehalogenase-homologous genes in deep subseafloor sedimentary metagenomes.</title>
        <authorList>
            <person name="Kawai M."/>
            <person name="Futagami T."/>
            <person name="Toyoda A."/>
            <person name="Takaki Y."/>
            <person name="Nishi S."/>
            <person name="Hori S."/>
            <person name="Arai W."/>
            <person name="Tsubouchi T."/>
            <person name="Morono Y."/>
            <person name="Uchiyama I."/>
            <person name="Ito T."/>
            <person name="Fujiyama A."/>
            <person name="Inagaki F."/>
            <person name="Takami H."/>
        </authorList>
    </citation>
    <scope>NUCLEOTIDE SEQUENCE</scope>
    <source>
        <strain evidence="1">Expedition CK06-06</strain>
    </source>
</reference>